<comment type="caution">
    <text evidence="1">The sequence shown here is derived from an EMBL/GenBank/DDBJ whole genome shotgun (WGS) entry which is preliminary data.</text>
</comment>
<organism evidence="1 4">
    <name type="scientific">Vanilla planifolia</name>
    <name type="common">Vanilla</name>
    <dbReference type="NCBI Taxonomy" id="51239"/>
    <lineage>
        <taxon>Eukaryota</taxon>
        <taxon>Viridiplantae</taxon>
        <taxon>Streptophyta</taxon>
        <taxon>Embryophyta</taxon>
        <taxon>Tracheophyta</taxon>
        <taxon>Spermatophyta</taxon>
        <taxon>Magnoliopsida</taxon>
        <taxon>Liliopsida</taxon>
        <taxon>Asparagales</taxon>
        <taxon>Orchidaceae</taxon>
        <taxon>Vanilloideae</taxon>
        <taxon>Vanilleae</taxon>
        <taxon>Vanilla</taxon>
    </lineage>
</organism>
<reference evidence="3 4" key="1">
    <citation type="journal article" date="2020" name="Nat. Food">
        <title>A phased Vanilla planifolia genome enables genetic improvement of flavour and production.</title>
        <authorList>
            <person name="Hasing T."/>
            <person name="Tang H."/>
            <person name="Brym M."/>
            <person name="Khazi F."/>
            <person name="Huang T."/>
            <person name="Chambers A.H."/>
        </authorList>
    </citation>
    <scope>NUCLEOTIDE SEQUENCE [LARGE SCALE GENOMIC DNA]</scope>
    <source>
        <tissue evidence="1">Leaf</tissue>
    </source>
</reference>
<evidence type="ECO:0000313" key="1">
    <source>
        <dbReference type="EMBL" id="KAG0446007.1"/>
    </source>
</evidence>
<evidence type="ECO:0000313" key="3">
    <source>
        <dbReference type="Proteomes" id="UP000636800"/>
    </source>
</evidence>
<proteinExistence type="predicted"/>
<accession>A0A835P8M0</accession>
<evidence type="ECO:0000313" key="4">
    <source>
        <dbReference type="Proteomes" id="UP000639772"/>
    </source>
</evidence>
<dbReference type="Proteomes" id="UP000636800">
    <property type="component" value="Unassembled WGS sequence"/>
</dbReference>
<protein>
    <submittedName>
        <fullName evidence="1">Uncharacterized protein</fullName>
    </submittedName>
</protein>
<name>A0A835P8M0_VANPL</name>
<keyword evidence="3" id="KW-1185">Reference proteome</keyword>
<gene>
    <name evidence="2" type="ORF">HPP92_029042</name>
    <name evidence="1" type="ORF">HPP92_029053</name>
</gene>
<dbReference type="Proteomes" id="UP000639772">
    <property type="component" value="Unassembled WGS sequence"/>
</dbReference>
<dbReference type="EMBL" id="JADCNM010000625">
    <property type="protein sequence ID" value="KAG0446007.1"/>
    <property type="molecule type" value="Genomic_DNA"/>
</dbReference>
<dbReference type="AlphaFoldDB" id="A0A835P8M0"/>
<sequence>MVFDVRASARFRFDRCASPASVILYRICDVAGLHLGHLSNLAVAGANQAPDNHSRRAPFIISRQAT</sequence>
<dbReference type="EMBL" id="JADCNL010000624">
    <property type="protein sequence ID" value="KAG0446016.1"/>
    <property type="molecule type" value="Genomic_DNA"/>
</dbReference>
<evidence type="ECO:0000313" key="2">
    <source>
        <dbReference type="EMBL" id="KAG0446016.1"/>
    </source>
</evidence>